<dbReference type="InterPro" id="IPR052716">
    <property type="entry name" value="MOSC_domain"/>
</dbReference>
<evidence type="ECO:0000313" key="2">
    <source>
        <dbReference type="EMBL" id="GAH22963.1"/>
    </source>
</evidence>
<evidence type="ECO:0000259" key="1">
    <source>
        <dbReference type="PROSITE" id="PS51340"/>
    </source>
</evidence>
<dbReference type="GO" id="GO:0030151">
    <property type="term" value="F:molybdenum ion binding"/>
    <property type="evidence" value="ECO:0007669"/>
    <property type="project" value="InterPro"/>
</dbReference>
<proteinExistence type="predicted"/>
<feature type="domain" description="MOSC" evidence="1">
    <location>
        <begin position="23"/>
        <end position="148"/>
    </location>
</feature>
<dbReference type="PROSITE" id="PS51340">
    <property type="entry name" value="MOSC"/>
    <property type="match status" value="1"/>
</dbReference>
<comment type="caution">
    <text evidence="2">The sequence shown here is derived from an EMBL/GenBank/DDBJ whole genome shotgun (WGS) entry which is preliminary data.</text>
</comment>
<dbReference type="GO" id="GO:0003824">
    <property type="term" value="F:catalytic activity"/>
    <property type="evidence" value="ECO:0007669"/>
    <property type="project" value="InterPro"/>
</dbReference>
<dbReference type="AlphaFoldDB" id="X1FQF4"/>
<protein>
    <recommendedName>
        <fullName evidence="1">MOSC domain-containing protein</fullName>
    </recommendedName>
</protein>
<dbReference type="GO" id="GO:0030170">
    <property type="term" value="F:pyridoxal phosphate binding"/>
    <property type="evidence" value="ECO:0007669"/>
    <property type="project" value="InterPro"/>
</dbReference>
<dbReference type="Gene3D" id="2.40.33.20">
    <property type="entry name" value="PK beta-barrel domain-like"/>
    <property type="match status" value="1"/>
</dbReference>
<gene>
    <name evidence="2" type="ORF">S03H2_04895</name>
</gene>
<name>X1FQF4_9ZZZZ</name>
<dbReference type="SUPFAM" id="SSF50800">
    <property type="entry name" value="PK beta-barrel domain-like"/>
    <property type="match status" value="1"/>
</dbReference>
<accession>X1FQF4</accession>
<dbReference type="PANTHER" id="PTHR36930">
    <property type="entry name" value="METAL-SULFUR CLUSTER BIOSYNTHESIS PROTEINS YUAD-RELATED"/>
    <property type="match status" value="1"/>
</dbReference>
<dbReference type="PANTHER" id="PTHR36930:SF1">
    <property type="entry name" value="MOSC DOMAIN-CONTAINING PROTEIN"/>
    <property type="match status" value="1"/>
</dbReference>
<sequence length="150" mass="16534">MKEKLRGKILAVCCGKVKKEKKIPIKEGLIIKGWGLEGDAHAGKYHKQISLLGLDSMNKMRDQGVKINFGELYENLDVEGIILYKLPIGTKLKVGEDILLEMTQIGKKDSYFLEIDGKIVSSIMTKEGVFARVLKGGKVKAGDGIEVVSE</sequence>
<organism evidence="2">
    <name type="scientific">marine sediment metagenome</name>
    <dbReference type="NCBI Taxonomy" id="412755"/>
    <lineage>
        <taxon>unclassified sequences</taxon>
        <taxon>metagenomes</taxon>
        <taxon>ecological metagenomes</taxon>
    </lineage>
</organism>
<reference evidence="2" key="1">
    <citation type="journal article" date="2014" name="Front. Microbiol.">
        <title>High frequency of phylogenetically diverse reductive dehalogenase-homologous genes in deep subseafloor sedimentary metagenomes.</title>
        <authorList>
            <person name="Kawai M."/>
            <person name="Futagami T."/>
            <person name="Toyoda A."/>
            <person name="Takaki Y."/>
            <person name="Nishi S."/>
            <person name="Hori S."/>
            <person name="Arai W."/>
            <person name="Tsubouchi T."/>
            <person name="Morono Y."/>
            <person name="Uchiyama I."/>
            <person name="Ito T."/>
            <person name="Fujiyama A."/>
            <person name="Inagaki F."/>
            <person name="Takami H."/>
        </authorList>
    </citation>
    <scope>NUCLEOTIDE SEQUENCE</scope>
    <source>
        <strain evidence="2">Expedition CK06-06</strain>
    </source>
</reference>
<dbReference type="EMBL" id="BARU01001989">
    <property type="protein sequence ID" value="GAH22963.1"/>
    <property type="molecule type" value="Genomic_DNA"/>
</dbReference>
<dbReference type="InterPro" id="IPR011037">
    <property type="entry name" value="Pyrv_Knase-like_insert_dom_sf"/>
</dbReference>
<dbReference type="InterPro" id="IPR005302">
    <property type="entry name" value="MoCF_Sase_C"/>
</dbReference>